<evidence type="ECO:0000313" key="3">
    <source>
        <dbReference type="Proteomes" id="UP001162164"/>
    </source>
</evidence>
<feature type="compositionally biased region" description="Polar residues" evidence="1">
    <location>
        <begin position="252"/>
        <end position="272"/>
    </location>
</feature>
<keyword evidence="3" id="KW-1185">Reference proteome</keyword>
<name>A0ABQ9K571_9CUCU</name>
<evidence type="ECO:0000256" key="1">
    <source>
        <dbReference type="SAM" id="MobiDB-lite"/>
    </source>
</evidence>
<dbReference type="Proteomes" id="UP001162164">
    <property type="component" value="Unassembled WGS sequence"/>
</dbReference>
<gene>
    <name evidence="2" type="ORF">NQ317_015756</name>
</gene>
<proteinExistence type="predicted"/>
<evidence type="ECO:0000313" key="2">
    <source>
        <dbReference type="EMBL" id="KAJ8984665.1"/>
    </source>
</evidence>
<accession>A0ABQ9K571</accession>
<feature type="region of interest" description="Disordered" evidence="1">
    <location>
        <begin position="252"/>
        <end position="282"/>
    </location>
</feature>
<sequence length="282" mass="30720">MNKNDDVLGSVIIPKTATLTLSQRKNARNLHLSLFKIPTRAIKSHWRTESAIITSSKNKGIIGKASGVAVTLKGWWRDVGLCPRVASPSVGTHPTTRHRCCHRRGSLRSMGQSFSMCKFNNCRHKKVAGRRGGCQLMGAPPEPSLHIGSPRHNHNSHGAHCYDPEYAKMEAWLDEHPDFVQDYFLRKATRQVVDSWLVSHATPTSTSVELASPTHNQSRAGSGATTPVRKISAHEFERGGLLKPMISTIDGQPTFLTSENQTPGVNGSSQCSAGGRGGRGTN</sequence>
<comment type="caution">
    <text evidence="2">The sequence shown here is derived from an EMBL/GenBank/DDBJ whole genome shotgun (WGS) entry which is preliminary data.</text>
</comment>
<dbReference type="EMBL" id="JAPWTJ010000029">
    <property type="protein sequence ID" value="KAJ8984665.1"/>
    <property type="molecule type" value="Genomic_DNA"/>
</dbReference>
<reference evidence="2" key="1">
    <citation type="journal article" date="2023" name="Insect Mol. Biol.">
        <title>Genome sequencing provides insights into the evolution of gene families encoding plant cell wall-degrading enzymes in longhorned beetles.</title>
        <authorList>
            <person name="Shin N.R."/>
            <person name="Okamura Y."/>
            <person name="Kirsch R."/>
            <person name="Pauchet Y."/>
        </authorList>
    </citation>
    <scope>NUCLEOTIDE SEQUENCE</scope>
    <source>
        <strain evidence="2">MMC_N1</strain>
    </source>
</reference>
<protein>
    <submittedName>
        <fullName evidence="2">Uncharacterized protein</fullName>
    </submittedName>
</protein>
<feature type="compositionally biased region" description="Polar residues" evidence="1">
    <location>
        <begin position="204"/>
        <end position="225"/>
    </location>
</feature>
<feature type="region of interest" description="Disordered" evidence="1">
    <location>
        <begin position="204"/>
        <end position="229"/>
    </location>
</feature>
<organism evidence="2 3">
    <name type="scientific">Molorchus minor</name>
    <dbReference type="NCBI Taxonomy" id="1323400"/>
    <lineage>
        <taxon>Eukaryota</taxon>
        <taxon>Metazoa</taxon>
        <taxon>Ecdysozoa</taxon>
        <taxon>Arthropoda</taxon>
        <taxon>Hexapoda</taxon>
        <taxon>Insecta</taxon>
        <taxon>Pterygota</taxon>
        <taxon>Neoptera</taxon>
        <taxon>Endopterygota</taxon>
        <taxon>Coleoptera</taxon>
        <taxon>Polyphaga</taxon>
        <taxon>Cucujiformia</taxon>
        <taxon>Chrysomeloidea</taxon>
        <taxon>Cerambycidae</taxon>
        <taxon>Lamiinae</taxon>
        <taxon>Monochamini</taxon>
        <taxon>Molorchus</taxon>
    </lineage>
</organism>